<dbReference type="GO" id="GO:0035101">
    <property type="term" value="C:FACT complex"/>
    <property type="evidence" value="ECO:0007669"/>
    <property type="project" value="TreeGrafter"/>
</dbReference>
<dbReference type="Proteomes" id="UP000030742">
    <property type="component" value="Unassembled WGS sequence"/>
</dbReference>
<dbReference type="FunFam" id="2.30.29.220:FF:000001">
    <property type="entry name" value="FACT complex subunit SSRP1"/>
    <property type="match status" value="1"/>
</dbReference>
<dbReference type="PANTHER" id="PTHR45849">
    <property type="entry name" value="FACT COMPLEX SUBUNIT SSRP1"/>
    <property type="match status" value="1"/>
</dbReference>
<dbReference type="GO" id="GO:0031491">
    <property type="term" value="F:nucleosome binding"/>
    <property type="evidence" value="ECO:0007669"/>
    <property type="project" value="TreeGrafter"/>
</dbReference>
<dbReference type="InterPro" id="IPR012724">
    <property type="entry name" value="DnaJ"/>
</dbReference>
<keyword evidence="18" id="KW-0636">Prenylation</keyword>
<dbReference type="GO" id="GO:0006281">
    <property type="term" value="P:DNA repair"/>
    <property type="evidence" value="ECO:0007669"/>
    <property type="project" value="UniProtKB-KW"/>
</dbReference>
<dbReference type="InterPro" id="IPR009071">
    <property type="entry name" value="HMG_box_dom"/>
</dbReference>
<dbReference type="Gene3D" id="2.30.29.30">
    <property type="entry name" value="Pleckstrin-homology domain (PH domain)/Phosphotyrosine-binding domain (PTB)"/>
    <property type="match status" value="2"/>
</dbReference>
<evidence type="ECO:0000256" key="16">
    <source>
        <dbReference type="ARBA" id="ARBA00023242"/>
    </source>
</evidence>
<evidence type="ECO:0000256" key="13">
    <source>
        <dbReference type="ARBA" id="ARBA00023163"/>
    </source>
</evidence>
<dbReference type="CDD" id="cd10747">
    <property type="entry name" value="DnaJ_C"/>
    <property type="match status" value="1"/>
</dbReference>
<accession>U4UHG6</accession>
<dbReference type="FunFam" id="2.30.29.30:FF:000119">
    <property type="entry name" value="FACT complex subunit SSRP1"/>
    <property type="match status" value="1"/>
</dbReference>
<dbReference type="CDD" id="cd06257">
    <property type="entry name" value="DnaJ"/>
    <property type="match status" value="1"/>
</dbReference>
<dbReference type="InterPro" id="IPR000969">
    <property type="entry name" value="SSRP1/POB3"/>
</dbReference>
<evidence type="ECO:0000256" key="21">
    <source>
        <dbReference type="SAM" id="MobiDB-lite"/>
    </source>
</evidence>
<dbReference type="SUPFAM" id="SSF50729">
    <property type="entry name" value="PH domain-like"/>
    <property type="match status" value="1"/>
</dbReference>
<evidence type="ECO:0000256" key="19">
    <source>
        <dbReference type="PROSITE-ProRule" id="PRU00267"/>
    </source>
</evidence>
<keyword evidence="9" id="KW-0227">DNA damage</keyword>
<evidence type="ECO:0000256" key="9">
    <source>
        <dbReference type="ARBA" id="ARBA00022763"/>
    </source>
</evidence>
<dbReference type="PROSITE" id="PS50118">
    <property type="entry name" value="HMG_BOX_2"/>
    <property type="match status" value="1"/>
</dbReference>
<evidence type="ECO:0000256" key="15">
    <source>
        <dbReference type="ARBA" id="ARBA00023204"/>
    </source>
</evidence>
<keyword evidence="4" id="KW-0158">Chromosome</keyword>
<dbReference type="InterPro" id="IPR050454">
    <property type="entry name" value="RTT106/SSRP1_HistChap/FACT"/>
</dbReference>
<feature type="domain" description="CR-type" evidence="24">
    <location>
        <begin position="794"/>
        <end position="879"/>
    </location>
</feature>
<dbReference type="InterPro" id="IPR036869">
    <property type="entry name" value="J_dom_sf"/>
</dbReference>
<evidence type="ECO:0000256" key="3">
    <source>
        <dbReference type="ARBA" id="ARBA00010060"/>
    </source>
</evidence>
<dbReference type="Gene3D" id="2.10.230.10">
    <property type="entry name" value="Heat shock protein DnaJ, cysteine-rich domain"/>
    <property type="match status" value="1"/>
</dbReference>
<keyword evidence="19" id="KW-0238">DNA-binding</keyword>
<dbReference type="GO" id="GO:0006260">
    <property type="term" value="P:DNA replication"/>
    <property type="evidence" value="ECO:0007669"/>
    <property type="project" value="UniProtKB-KW"/>
</dbReference>
<dbReference type="GO" id="GO:0051082">
    <property type="term" value="F:unfolded protein binding"/>
    <property type="evidence" value="ECO:0007669"/>
    <property type="project" value="InterPro"/>
</dbReference>
<feature type="compositionally biased region" description="Basic and acidic residues" evidence="21">
    <location>
        <begin position="372"/>
        <end position="381"/>
    </location>
</feature>
<feature type="compositionally biased region" description="Acidic residues" evidence="21">
    <location>
        <begin position="382"/>
        <end position="402"/>
    </location>
</feature>
<dbReference type="Gene3D" id="2.60.260.20">
    <property type="entry name" value="Urease metallochaperone UreE, N-terminal domain"/>
    <property type="match status" value="2"/>
</dbReference>
<feature type="region of interest" description="Disordered" evidence="21">
    <location>
        <begin position="1046"/>
        <end position="1068"/>
    </location>
</feature>
<evidence type="ECO:0000256" key="10">
    <source>
        <dbReference type="ARBA" id="ARBA00022771"/>
    </source>
</evidence>
<feature type="compositionally biased region" description="Basic residues" evidence="21">
    <location>
        <begin position="439"/>
        <end position="450"/>
    </location>
</feature>
<evidence type="ECO:0000256" key="7">
    <source>
        <dbReference type="ARBA" id="ARBA00022723"/>
    </source>
</evidence>
<dbReference type="InterPro" id="IPR038167">
    <property type="entry name" value="SSRP1_sf"/>
</dbReference>
<dbReference type="Gene3D" id="1.10.30.10">
    <property type="entry name" value="High mobility group box domain"/>
    <property type="match status" value="1"/>
</dbReference>
<dbReference type="FunFam" id="2.10.230.10:FF:000001">
    <property type="entry name" value="DnaJ subfamily A member 2"/>
    <property type="match status" value="1"/>
</dbReference>
<evidence type="ECO:0000256" key="18">
    <source>
        <dbReference type="ARBA" id="ARBA00023289"/>
    </source>
</evidence>
<evidence type="ECO:0000256" key="1">
    <source>
        <dbReference type="ARBA" id="ARBA00004123"/>
    </source>
</evidence>
<evidence type="ECO:0000256" key="5">
    <source>
        <dbReference type="ARBA" id="ARBA00022481"/>
    </source>
</evidence>
<keyword evidence="16 19" id="KW-0539">Nucleus</keyword>
<dbReference type="InterPro" id="IPR002939">
    <property type="entry name" value="DnaJ_C"/>
</dbReference>
<dbReference type="FunFam" id="2.30.29.30:FF:000098">
    <property type="entry name" value="Fact complex subunit ssrp1"/>
    <property type="match status" value="1"/>
</dbReference>
<dbReference type="CDD" id="cd21994">
    <property type="entry name" value="HMG-box_SSRP1-like"/>
    <property type="match status" value="1"/>
</dbReference>
<dbReference type="InterPro" id="IPR011993">
    <property type="entry name" value="PH-like_dom_sf"/>
</dbReference>
<dbReference type="PANTHER" id="PTHR45849:SF1">
    <property type="entry name" value="FACT COMPLEX SUBUNIT SSRP1"/>
    <property type="match status" value="1"/>
</dbReference>
<dbReference type="InterPro" id="IPR036410">
    <property type="entry name" value="HSP_DnaJ_Cys-rich_dom_sf"/>
</dbReference>
<keyword evidence="17" id="KW-0449">Lipoprotein</keyword>
<proteinExistence type="inferred from homology"/>
<dbReference type="Gene3D" id="2.30.29.220">
    <property type="entry name" value="Structure-specific recognition protein (SSRP1)"/>
    <property type="match status" value="1"/>
</dbReference>
<dbReference type="GO" id="GO:0003677">
    <property type="term" value="F:DNA binding"/>
    <property type="evidence" value="ECO:0007669"/>
    <property type="project" value="UniProtKB-UniRule"/>
</dbReference>
<comment type="similarity">
    <text evidence="3">Belongs to the SSRP1 family.</text>
</comment>
<evidence type="ECO:0000256" key="4">
    <source>
        <dbReference type="ARBA" id="ARBA00022454"/>
    </source>
</evidence>
<dbReference type="FunFam" id="1.10.30.10:FF:000036">
    <property type="entry name" value="high mobility group protein D"/>
    <property type="match status" value="1"/>
</dbReference>
<dbReference type="SMART" id="SM00271">
    <property type="entry name" value="DnaJ"/>
    <property type="match status" value="1"/>
</dbReference>
<dbReference type="GO" id="GO:0008270">
    <property type="term" value="F:zinc ion binding"/>
    <property type="evidence" value="ECO:0007669"/>
    <property type="project" value="UniProtKB-KW"/>
</dbReference>
<feature type="region of interest" description="Disordered" evidence="21">
    <location>
        <begin position="348"/>
        <end position="476"/>
    </location>
</feature>
<dbReference type="Gene3D" id="1.10.287.110">
    <property type="entry name" value="DnaJ domain"/>
    <property type="match status" value="1"/>
</dbReference>
<dbReference type="InterPro" id="IPR036910">
    <property type="entry name" value="HMG_box_dom_sf"/>
</dbReference>
<dbReference type="Pfam" id="PF03531">
    <property type="entry name" value="SSrecog"/>
    <property type="match status" value="1"/>
</dbReference>
<feature type="compositionally biased region" description="Basic and acidic residues" evidence="21">
    <location>
        <begin position="349"/>
        <end position="360"/>
    </location>
</feature>
<evidence type="ECO:0000256" key="14">
    <source>
        <dbReference type="ARBA" id="ARBA00023186"/>
    </source>
</evidence>
<sequence>MDFLEYSDISAEIKGSLTPGKLKMTDQSIIFKNSKTGKVDQVPASEFEAVNFQNFAGSWGIRVFLKNGTLHRYAGFKESEKEKIAKFFSNSYKIDMLEKELSLKGWNWGTAKFSGSVLSFDIGDKSAFEVPLNHVSQCTVGKNEITMEFHQNDDAPVSLMEMRFFIPASELAGDTDPVEAFQEQVMSKASVISISGDAIAIFRDLLCTTPREELKEKYEGNLEKEVSGPTYQVLGKIMKHVVGRKLTGPGSFIGHSGTPAIGCSFKAAAGFLYPLERGFIYVHKPPLHIRFEEIASVNFARGGGSTRSFDFEIELKSGTVHTFSSIEKEEYSKLYDFITSKKLNIKNRGKGDKASYKDDFGNSDEEAAPDAYLERVKAEGQERDEDDDDDDDDESTDEDFDPDAIKKRDSDVAEEFDSNPSSSASDEDEDASDEGERKEKKKKEKKKKPTKAPSSKPIKRREKKEKDENKPKRASTAFMIWLNASREQIKKDNPGIKVTEIAKKGGEMWREMKDKSEWEKKAAKEKEEYTKAMAEYVASGGGADAKSSSSKSATSKKPAKKSATKVPELSNSGTFKSKEFIEESDSSSDEDKKKKPVKDNKKADAGDKNAKGTKRKKESDDEKDTKKAPKKPDSKSKSKKKESDEELEDEEEILSSPEASDASGDDENNQLYDILGVNRNASETEIKKNYRKLAKEFHPDKNPEAGDKFKEISYAYEILSDTKKRQLYDRVGIKGLQEGHHDDGGFAPHDLFSQLYGNSGPFAGFGGFGGRRRPQRGEDTVHPLKVSLNDLYNGKTCKLQLSKNVICVTCNGTGSKSGQPAGKCTSCNGCGMKLTYRAIGPGMVQQVQSPCSDCRASGVVFKDKDKCGKCKGKKVTIQTKVLDVHVDKGMKNNQKILFRGEGDQQPDVPEPGDVVIVLQQTPHEIFERRENDLHMKHTIPLTEALCGFSFLLDHLDARQLHIRQSGGDVIVPNVTKVVKGEGMPMYKNPFEKGNLFITFSVAFPKNYFVPEPTLKVLEGLLPPKPAFVMPEGEHVEEVDLVDYDPNERTSGNSNFKGGAAYESDDEDPQETNLQCLLKKGAEEKAVQYINGEVVDFLFEKREDLVIEGIHETTLEQSNTLV</sequence>
<keyword evidence="14" id="KW-0143">Chaperone</keyword>
<dbReference type="OrthoDB" id="550424at2759"/>
<dbReference type="HAMAP" id="MF_01152">
    <property type="entry name" value="DnaJ"/>
    <property type="match status" value="1"/>
</dbReference>
<evidence type="ECO:0000256" key="12">
    <source>
        <dbReference type="ARBA" id="ARBA00023015"/>
    </source>
</evidence>
<evidence type="ECO:0000256" key="8">
    <source>
        <dbReference type="ARBA" id="ARBA00022737"/>
    </source>
</evidence>
<keyword evidence="12" id="KW-0805">Transcription regulation</keyword>
<keyword evidence="5" id="KW-0488">Methylation</keyword>
<evidence type="ECO:0000256" key="6">
    <source>
        <dbReference type="ARBA" id="ARBA00022705"/>
    </source>
</evidence>
<evidence type="ECO:0008006" key="27">
    <source>
        <dbReference type="Google" id="ProtNLM"/>
    </source>
</evidence>
<dbReference type="InterPro" id="IPR008971">
    <property type="entry name" value="HSP40/DnaJ_pept-bd"/>
</dbReference>
<keyword evidence="10 20" id="KW-0863">Zinc-finger</keyword>
<dbReference type="FunFam" id="1.10.287.110:FF:000016">
    <property type="entry name" value="DnaJ (Hsp40) homolog, subfamily A, member 2"/>
    <property type="match status" value="1"/>
</dbReference>
<feature type="compositionally biased region" description="Basic and acidic residues" evidence="21">
    <location>
        <begin position="617"/>
        <end position="636"/>
    </location>
</feature>
<evidence type="ECO:0000256" key="2">
    <source>
        <dbReference type="ARBA" id="ARBA00004286"/>
    </source>
</evidence>
<dbReference type="GO" id="GO:0005524">
    <property type="term" value="F:ATP binding"/>
    <property type="evidence" value="ECO:0007669"/>
    <property type="project" value="InterPro"/>
</dbReference>
<keyword evidence="13" id="KW-0804">Transcription</keyword>
<keyword evidence="8" id="KW-0677">Repeat</keyword>
<dbReference type="PRINTS" id="PR00625">
    <property type="entry name" value="JDOMAIN"/>
</dbReference>
<evidence type="ECO:0000259" key="24">
    <source>
        <dbReference type="PROSITE" id="PS51188"/>
    </source>
</evidence>
<feature type="zinc finger region" description="CR-type" evidence="20">
    <location>
        <begin position="794"/>
        <end position="879"/>
    </location>
</feature>
<feature type="region of interest" description="Disordered" evidence="21">
    <location>
        <begin position="539"/>
        <end position="669"/>
    </location>
</feature>
<dbReference type="Pfam" id="PF08512">
    <property type="entry name" value="Rttp106-like_middle"/>
    <property type="match status" value="1"/>
</dbReference>
<dbReference type="STRING" id="77166.U4UHG6"/>
<dbReference type="EMBL" id="KB632303">
    <property type="protein sequence ID" value="ERL91808.1"/>
    <property type="molecule type" value="Genomic_DNA"/>
</dbReference>
<dbReference type="PROSITE" id="PS00636">
    <property type="entry name" value="DNAJ_1"/>
    <property type="match status" value="1"/>
</dbReference>
<keyword evidence="15" id="KW-0234">DNA repair</keyword>
<dbReference type="GO" id="GO:0009408">
    <property type="term" value="P:response to heat"/>
    <property type="evidence" value="ECO:0007669"/>
    <property type="project" value="InterPro"/>
</dbReference>
<evidence type="ECO:0000259" key="23">
    <source>
        <dbReference type="PROSITE" id="PS50118"/>
    </source>
</evidence>
<gene>
    <name evidence="25" type="ORF">D910_09133</name>
</gene>
<dbReference type="Pfam" id="PF00684">
    <property type="entry name" value="DnaJ_CXXCXGXG"/>
    <property type="match status" value="1"/>
</dbReference>
<organism evidence="25 26">
    <name type="scientific">Dendroctonus ponderosae</name>
    <name type="common">Mountain pine beetle</name>
    <dbReference type="NCBI Taxonomy" id="77166"/>
    <lineage>
        <taxon>Eukaryota</taxon>
        <taxon>Metazoa</taxon>
        <taxon>Ecdysozoa</taxon>
        <taxon>Arthropoda</taxon>
        <taxon>Hexapoda</taxon>
        <taxon>Insecta</taxon>
        <taxon>Pterygota</taxon>
        <taxon>Neoptera</taxon>
        <taxon>Endopterygota</taxon>
        <taxon>Coleoptera</taxon>
        <taxon>Polyphaga</taxon>
        <taxon>Cucujiformia</taxon>
        <taxon>Curculionidae</taxon>
        <taxon>Scolytinae</taxon>
        <taxon>Dendroctonus</taxon>
    </lineage>
</organism>
<dbReference type="InterPro" id="IPR001623">
    <property type="entry name" value="DnaJ_domain"/>
</dbReference>
<dbReference type="SMART" id="SM01287">
    <property type="entry name" value="Rtt106"/>
    <property type="match status" value="1"/>
</dbReference>
<evidence type="ECO:0000259" key="22">
    <source>
        <dbReference type="PROSITE" id="PS50076"/>
    </source>
</evidence>
<evidence type="ECO:0000256" key="11">
    <source>
        <dbReference type="ARBA" id="ARBA00022833"/>
    </source>
</evidence>
<feature type="domain" description="HMG box" evidence="23">
    <location>
        <begin position="471"/>
        <end position="537"/>
    </location>
</feature>
<dbReference type="Gene3D" id="2.30.29.150">
    <property type="match status" value="1"/>
</dbReference>
<dbReference type="InterPro" id="IPR001305">
    <property type="entry name" value="HSP_DnaJ_Cys-rich_dom"/>
</dbReference>
<feature type="domain" description="J" evidence="22">
    <location>
        <begin position="670"/>
        <end position="732"/>
    </location>
</feature>
<keyword evidence="6" id="KW-0235">DNA replication</keyword>
<dbReference type="CDD" id="cd13231">
    <property type="entry name" value="PH2_SSRP1-like"/>
    <property type="match status" value="1"/>
</dbReference>
<evidence type="ECO:0000313" key="26">
    <source>
        <dbReference type="Proteomes" id="UP000030742"/>
    </source>
</evidence>
<reference evidence="25 26" key="1">
    <citation type="journal article" date="2013" name="Genome Biol.">
        <title>Draft genome of the mountain pine beetle, Dendroctonus ponderosae Hopkins, a major forest pest.</title>
        <authorList>
            <person name="Keeling C.I."/>
            <person name="Yuen M.M."/>
            <person name="Liao N.Y."/>
            <person name="Docking T.R."/>
            <person name="Chan S.K."/>
            <person name="Taylor G.A."/>
            <person name="Palmquist D.L."/>
            <person name="Jackman S.D."/>
            <person name="Nguyen A."/>
            <person name="Li M."/>
            <person name="Henderson H."/>
            <person name="Janes J.K."/>
            <person name="Zhao Y."/>
            <person name="Pandoh P."/>
            <person name="Moore R."/>
            <person name="Sperling F.A."/>
            <person name="Huber D.P."/>
            <person name="Birol I."/>
            <person name="Jones S.J."/>
            <person name="Bohlmann J."/>
        </authorList>
    </citation>
    <scope>NUCLEOTIDE SEQUENCE</scope>
</reference>
<name>U4UHG6_DENPD</name>
<feature type="non-terminal residue" evidence="25">
    <location>
        <position position="1121"/>
    </location>
</feature>
<dbReference type="InterPro" id="IPR024954">
    <property type="entry name" value="SSRP1_DD"/>
</dbReference>
<protein>
    <recommendedName>
        <fullName evidence="27">FACT complex subunit SSRP1</fullName>
    </recommendedName>
</protein>
<dbReference type="Pfam" id="PF00505">
    <property type="entry name" value="HMG_box"/>
    <property type="match status" value="1"/>
</dbReference>
<dbReference type="GO" id="GO:0042393">
    <property type="term" value="F:histone binding"/>
    <property type="evidence" value="ECO:0007669"/>
    <property type="project" value="TreeGrafter"/>
</dbReference>
<dbReference type="GO" id="GO:0031072">
    <property type="term" value="F:heat shock protein binding"/>
    <property type="evidence" value="ECO:0007669"/>
    <property type="project" value="InterPro"/>
</dbReference>
<dbReference type="InterPro" id="IPR035417">
    <property type="entry name" value="SSRP1/POB3_N"/>
</dbReference>
<feature type="compositionally biased region" description="Low complexity" evidence="21">
    <location>
        <begin position="544"/>
        <end position="556"/>
    </location>
</feature>
<dbReference type="Pfam" id="PF01556">
    <property type="entry name" value="DnaJ_C"/>
    <property type="match status" value="1"/>
</dbReference>
<dbReference type="SUPFAM" id="SSF49493">
    <property type="entry name" value="HSP40/DnaJ peptide-binding domain"/>
    <property type="match status" value="2"/>
</dbReference>
<dbReference type="FunFam" id="2.60.260.20:FF:000003">
    <property type="entry name" value="DnaJ subfamily A member 2"/>
    <property type="match status" value="1"/>
</dbReference>
<dbReference type="PROSITE" id="PS51188">
    <property type="entry name" value="ZF_CR"/>
    <property type="match status" value="1"/>
</dbReference>
<feature type="compositionally biased region" description="Acidic residues" evidence="21">
    <location>
        <begin position="644"/>
        <end position="653"/>
    </location>
</feature>
<dbReference type="GO" id="GO:1902275">
    <property type="term" value="P:regulation of chromatin organization"/>
    <property type="evidence" value="ECO:0007669"/>
    <property type="project" value="TreeGrafter"/>
</dbReference>
<dbReference type="AlphaFoldDB" id="U4UHG6"/>
<dbReference type="SUPFAM" id="SSF47095">
    <property type="entry name" value="HMG-box"/>
    <property type="match status" value="1"/>
</dbReference>
<dbReference type="InterPro" id="IPR013719">
    <property type="entry name" value="RTT106/SPT16-like_middle_dom"/>
</dbReference>
<keyword evidence="11 20" id="KW-0862">Zinc</keyword>
<dbReference type="GO" id="GO:0006457">
    <property type="term" value="P:protein folding"/>
    <property type="evidence" value="ECO:0007669"/>
    <property type="project" value="InterPro"/>
</dbReference>
<dbReference type="Pfam" id="PF17292">
    <property type="entry name" value="POB3_N"/>
    <property type="match status" value="1"/>
</dbReference>
<dbReference type="SMART" id="SM00398">
    <property type="entry name" value="HMG"/>
    <property type="match status" value="1"/>
</dbReference>
<dbReference type="SUPFAM" id="SSF57938">
    <property type="entry name" value="DnaJ/Hsp40 cysteine-rich domain"/>
    <property type="match status" value="1"/>
</dbReference>
<dbReference type="CDD" id="cd10719">
    <property type="entry name" value="DnaJ_zf"/>
    <property type="match status" value="1"/>
</dbReference>
<feature type="compositionally biased region" description="Basic and acidic residues" evidence="21">
    <location>
        <begin position="589"/>
        <end position="610"/>
    </location>
</feature>
<dbReference type="SUPFAM" id="SSF46565">
    <property type="entry name" value="Chaperone J-domain"/>
    <property type="match status" value="1"/>
</dbReference>
<evidence type="ECO:0000256" key="17">
    <source>
        <dbReference type="ARBA" id="ARBA00023288"/>
    </source>
</evidence>
<dbReference type="PROSITE" id="PS50076">
    <property type="entry name" value="DNAJ_2"/>
    <property type="match status" value="1"/>
</dbReference>
<dbReference type="PRINTS" id="PR00887">
    <property type="entry name" value="SSRCOGNITION"/>
</dbReference>
<evidence type="ECO:0000256" key="20">
    <source>
        <dbReference type="PROSITE-ProRule" id="PRU00546"/>
    </source>
</evidence>
<comment type="subcellular location">
    <subcellularLocation>
        <location evidence="2">Chromosome</location>
    </subcellularLocation>
    <subcellularLocation>
        <location evidence="1">Nucleus</location>
    </subcellularLocation>
</comment>
<evidence type="ECO:0000313" key="25">
    <source>
        <dbReference type="EMBL" id="ERL91808.1"/>
    </source>
</evidence>
<dbReference type="InterPro" id="IPR018253">
    <property type="entry name" value="DnaJ_domain_CS"/>
</dbReference>
<feature type="DNA-binding region" description="HMG box" evidence="19">
    <location>
        <begin position="471"/>
        <end position="537"/>
    </location>
</feature>
<keyword evidence="7 20" id="KW-0479">Metal-binding</keyword>
<dbReference type="Pfam" id="PF00226">
    <property type="entry name" value="DnaJ"/>
    <property type="match status" value="1"/>
</dbReference>